<evidence type="ECO:0000313" key="3">
    <source>
        <dbReference type="Proteomes" id="UP001517367"/>
    </source>
</evidence>
<feature type="compositionally biased region" description="Basic and acidic residues" evidence="1">
    <location>
        <begin position="105"/>
        <end position="116"/>
    </location>
</feature>
<accession>A0ABW9JF82</accession>
<protein>
    <submittedName>
        <fullName evidence="2">Uncharacterized protein</fullName>
    </submittedName>
</protein>
<feature type="region of interest" description="Disordered" evidence="1">
    <location>
        <begin position="1"/>
        <end position="116"/>
    </location>
</feature>
<comment type="caution">
    <text evidence="2">The sequence shown here is derived from an EMBL/GenBank/DDBJ whole genome shotgun (WGS) entry which is preliminary data.</text>
</comment>
<dbReference type="RefSeq" id="WP_138729627.1">
    <property type="nucleotide sequence ID" value="NZ_SRMP02000002.1"/>
</dbReference>
<feature type="compositionally biased region" description="Basic and acidic residues" evidence="1">
    <location>
        <begin position="12"/>
        <end position="39"/>
    </location>
</feature>
<organism evidence="2 3">
    <name type="scientific">Pedobacter helvus</name>
    <dbReference type="NCBI Taxonomy" id="2563444"/>
    <lineage>
        <taxon>Bacteria</taxon>
        <taxon>Pseudomonadati</taxon>
        <taxon>Bacteroidota</taxon>
        <taxon>Sphingobacteriia</taxon>
        <taxon>Sphingobacteriales</taxon>
        <taxon>Sphingobacteriaceae</taxon>
        <taxon>Pedobacter</taxon>
    </lineage>
</organism>
<dbReference type="EMBL" id="SRMP02000002">
    <property type="protein sequence ID" value="MFN0290398.1"/>
    <property type="molecule type" value="Genomic_DNA"/>
</dbReference>
<name>A0ABW9JF82_9SPHI</name>
<dbReference type="Proteomes" id="UP001517367">
    <property type="component" value="Unassembled WGS sequence"/>
</dbReference>
<reference evidence="2 3" key="1">
    <citation type="submission" date="2024-12" db="EMBL/GenBank/DDBJ databases">
        <authorList>
            <person name="Hu S."/>
        </authorList>
    </citation>
    <scope>NUCLEOTIDE SEQUENCE [LARGE SCALE GENOMIC DNA]</scope>
    <source>
        <strain evidence="2 3">P-25</strain>
    </source>
</reference>
<proteinExistence type="predicted"/>
<sequence length="116" mass="12648">MDNQGKLSFLNDRADEQIENETAKADKKQEVNPKVDIKSQENILNGLSDKERAQAAENDLQNLTTTNPDASASGVLNSGLTEQERNESAEADGKINTNTKGGLSDAERRDAAEESW</sequence>
<evidence type="ECO:0000313" key="2">
    <source>
        <dbReference type="EMBL" id="MFN0290398.1"/>
    </source>
</evidence>
<feature type="compositionally biased region" description="Polar residues" evidence="1">
    <location>
        <begin position="59"/>
        <end position="81"/>
    </location>
</feature>
<feature type="compositionally biased region" description="Basic and acidic residues" evidence="1">
    <location>
        <begin position="82"/>
        <end position="93"/>
    </location>
</feature>
<evidence type="ECO:0000256" key="1">
    <source>
        <dbReference type="SAM" id="MobiDB-lite"/>
    </source>
</evidence>
<keyword evidence="3" id="KW-1185">Reference proteome</keyword>
<gene>
    <name evidence="2" type="ORF">E5L68_003295</name>
</gene>